<protein>
    <submittedName>
        <fullName evidence="2">F-box domain-containing protein</fullName>
    </submittedName>
</protein>
<keyword evidence="1" id="KW-1185">Reference proteome</keyword>
<name>A0A915AMU7_PARUN</name>
<accession>A0A915AMU7</accession>
<sequence length="372" mass="43384">YTTMLQVCHIWRRLILDNRRSLPLIETHCHIYIMSEGDNDSQQKTSIRQFDCLVQYIFTPHNALIDGFEENQHRYFHSNNKLLRALHVSGHHGDLRGELEPNSQKFFHPIAIGAHLTRQCLSFMRIISTNFDVYMRHNGELIDESDERLATSYEFLNNNCGHVDIRSMTLRSQNSLFHWRLGQRSKCLLSALNSIRNIEVINVDDVNFLFGKNAMRLHMMRHVTLRMDASHMGSFENPLTIIVDGDIPLLERLVTNAKQRGFSLNAFTDQPLILLPITAEDILSFVQIWQSSLKPWLFHILSFNASLSMNEFRSYATRMGFFERRSIIALSHSRFQIFHKEENSVSMEICGKNRAVSTKWSLRICHNPHLDK</sequence>
<evidence type="ECO:0000313" key="2">
    <source>
        <dbReference type="WBParaSite" id="PgR010_g102_t03"/>
    </source>
</evidence>
<organism evidence="1 2">
    <name type="scientific">Parascaris univalens</name>
    <name type="common">Nematode worm</name>
    <dbReference type="NCBI Taxonomy" id="6257"/>
    <lineage>
        <taxon>Eukaryota</taxon>
        <taxon>Metazoa</taxon>
        <taxon>Ecdysozoa</taxon>
        <taxon>Nematoda</taxon>
        <taxon>Chromadorea</taxon>
        <taxon>Rhabditida</taxon>
        <taxon>Spirurina</taxon>
        <taxon>Ascaridomorpha</taxon>
        <taxon>Ascaridoidea</taxon>
        <taxon>Ascarididae</taxon>
        <taxon>Parascaris</taxon>
    </lineage>
</organism>
<proteinExistence type="predicted"/>
<dbReference type="Proteomes" id="UP000887569">
    <property type="component" value="Unplaced"/>
</dbReference>
<evidence type="ECO:0000313" key="1">
    <source>
        <dbReference type="Proteomes" id="UP000887569"/>
    </source>
</evidence>
<dbReference type="AlphaFoldDB" id="A0A915AMU7"/>
<dbReference type="WBParaSite" id="PgR010_g102_t03">
    <property type="protein sequence ID" value="PgR010_g102_t03"/>
    <property type="gene ID" value="PgR010_g102"/>
</dbReference>
<reference evidence="2" key="1">
    <citation type="submission" date="2022-11" db="UniProtKB">
        <authorList>
            <consortium name="WormBaseParasite"/>
        </authorList>
    </citation>
    <scope>IDENTIFICATION</scope>
</reference>